<evidence type="ECO:0000313" key="2">
    <source>
        <dbReference type="Proteomes" id="UP000249165"/>
    </source>
</evidence>
<evidence type="ECO:0000313" key="1">
    <source>
        <dbReference type="EMBL" id="RAK14887.1"/>
    </source>
</evidence>
<protein>
    <submittedName>
        <fullName evidence="1">Uncharacterized protein</fullName>
    </submittedName>
</protein>
<name>A0A327Y393_9RHOB</name>
<accession>A0A327Y393</accession>
<dbReference type="Proteomes" id="UP000249165">
    <property type="component" value="Unassembled WGS sequence"/>
</dbReference>
<reference evidence="1 2" key="1">
    <citation type="submission" date="2018-06" db="EMBL/GenBank/DDBJ databases">
        <title>Genomic Encyclopedia of Archaeal and Bacterial Type Strains, Phase II (KMG-II): from individual species to whole genera.</title>
        <authorList>
            <person name="Goeker M."/>
        </authorList>
    </citation>
    <scope>NUCLEOTIDE SEQUENCE [LARGE SCALE GENOMIC DNA]</scope>
    <source>
        <strain evidence="1 2">DSM 22011</strain>
    </source>
</reference>
<sequence>MTSFEIALSVGSVAAAASSIAYMAHLLRSSVQPLRVSRDRLDRFVQNAPYHRLDKRLTGRGLTK</sequence>
<gene>
    <name evidence="1" type="ORF">ATI53_102718</name>
</gene>
<dbReference type="RefSeq" id="WP_009503549.1">
    <property type="nucleotide sequence ID" value="NZ_LIGK01000038.1"/>
</dbReference>
<keyword evidence="2" id="KW-1185">Reference proteome</keyword>
<proteinExistence type="predicted"/>
<organism evidence="1 2">
    <name type="scientific">Salipiger aestuarii</name>
    <dbReference type="NCBI Taxonomy" id="568098"/>
    <lineage>
        <taxon>Bacteria</taxon>
        <taxon>Pseudomonadati</taxon>
        <taxon>Pseudomonadota</taxon>
        <taxon>Alphaproteobacteria</taxon>
        <taxon>Rhodobacterales</taxon>
        <taxon>Roseobacteraceae</taxon>
        <taxon>Salipiger</taxon>
    </lineage>
</organism>
<dbReference type="AlphaFoldDB" id="A0A327Y393"/>
<comment type="caution">
    <text evidence="1">The sequence shown here is derived from an EMBL/GenBank/DDBJ whole genome shotgun (WGS) entry which is preliminary data.</text>
</comment>
<dbReference type="EMBL" id="QLMG01000027">
    <property type="protein sequence ID" value="RAK14887.1"/>
    <property type="molecule type" value="Genomic_DNA"/>
</dbReference>